<keyword evidence="4" id="KW-1185">Reference proteome</keyword>
<dbReference type="SUPFAM" id="SSF55874">
    <property type="entry name" value="ATPase domain of HSP90 chaperone/DNA topoisomerase II/histidine kinase"/>
    <property type="match status" value="1"/>
</dbReference>
<protein>
    <submittedName>
        <fullName evidence="3">ATP-binding protein</fullName>
    </submittedName>
</protein>
<feature type="domain" description="Histidine kinase/HSP90-like ATPase" evidence="2">
    <location>
        <begin position="28"/>
        <end position="148"/>
    </location>
</feature>
<dbReference type="GO" id="GO:0005524">
    <property type="term" value="F:ATP binding"/>
    <property type="evidence" value="ECO:0007669"/>
    <property type="project" value="UniProtKB-KW"/>
</dbReference>
<dbReference type="RefSeq" id="WP_207576094.1">
    <property type="nucleotide sequence ID" value="NZ_JAFNME010000039.1"/>
</dbReference>
<evidence type="ECO:0000256" key="1">
    <source>
        <dbReference type="ARBA" id="ARBA00022527"/>
    </source>
</evidence>
<dbReference type="AlphaFoldDB" id="A0A939GYX0"/>
<dbReference type="InterPro" id="IPR003594">
    <property type="entry name" value="HATPase_dom"/>
</dbReference>
<reference evidence="3" key="1">
    <citation type="submission" date="2021-03" db="EMBL/GenBank/DDBJ databases">
        <title>Comamonas denitrificans.</title>
        <authorList>
            <person name="Finster K."/>
        </authorList>
    </citation>
    <scope>NUCLEOTIDE SEQUENCE</scope>
    <source>
        <strain evidence="3">MM2021_4</strain>
    </source>
</reference>
<evidence type="ECO:0000259" key="2">
    <source>
        <dbReference type="Pfam" id="PF13581"/>
    </source>
</evidence>
<name>A0A939GYX0_9BURK</name>
<keyword evidence="3" id="KW-0547">Nucleotide-binding</keyword>
<keyword evidence="1" id="KW-0418">Kinase</keyword>
<accession>A0A939GYX0</accession>
<organism evidence="3 4">
    <name type="scientific">Comamonas denitrificans</name>
    <dbReference type="NCBI Taxonomy" id="117506"/>
    <lineage>
        <taxon>Bacteria</taxon>
        <taxon>Pseudomonadati</taxon>
        <taxon>Pseudomonadota</taxon>
        <taxon>Betaproteobacteria</taxon>
        <taxon>Burkholderiales</taxon>
        <taxon>Comamonadaceae</taxon>
        <taxon>Comamonas</taxon>
    </lineage>
</organism>
<evidence type="ECO:0000313" key="4">
    <source>
        <dbReference type="Proteomes" id="UP000664731"/>
    </source>
</evidence>
<evidence type="ECO:0000313" key="3">
    <source>
        <dbReference type="EMBL" id="MBO1250704.1"/>
    </source>
</evidence>
<dbReference type="InterPro" id="IPR050267">
    <property type="entry name" value="Anti-sigma-factor_SerPK"/>
</dbReference>
<comment type="caution">
    <text evidence="3">The sequence shown here is derived from an EMBL/GenBank/DDBJ whole genome shotgun (WGS) entry which is preliminary data.</text>
</comment>
<keyword evidence="1" id="KW-0808">Transferase</keyword>
<dbReference type="EMBL" id="JAFNME010000039">
    <property type="protein sequence ID" value="MBO1250704.1"/>
    <property type="molecule type" value="Genomic_DNA"/>
</dbReference>
<dbReference type="PANTHER" id="PTHR35526">
    <property type="entry name" value="ANTI-SIGMA-F FACTOR RSBW-RELATED"/>
    <property type="match status" value="1"/>
</dbReference>
<dbReference type="CDD" id="cd16936">
    <property type="entry name" value="HATPase_RsbW-like"/>
    <property type="match status" value="1"/>
</dbReference>
<sequence length="162" mass="17540">MDVHPTPTPCPHWQTAPLQLAPGNAAQAGPPALAWLQALCVQWAVPHKLILTIRLCTEEILTNIATHAHRGDGVAAEVTLRCGQLTNGVGVVICDDGIAFDPTAQTSPLLASTLDDAMPGGHGLRLVRHYTHSWHYRRKAGLNELLLVFAYPWPIPVPPHPK</sequence>
<dbReference type="Pfam" id="PF13581">
    <property type="entry name" value="HATPase_c_2"/>
    <property type="match status" value="1"/>
</dbReference>
<keyword evidence="1" id="KW-0723">Serine/threonine-protein kinase</keyword>
<proteinExistence type="predicted"/>
<dbReference type="InterPro" id="IPR036890">
    <property type="entry name" value="HATPase_C_sf"/>
</dbReference>
<dbReference type="GO" id="GO:0004674">
    <property type="term" value="F:protein serine/threonine kinase activity"/>
    <property type="evidence" value="ECO:0007669"/>
    <property type="project" value="UniProtKB-KW"/>
</dbReference>
<dbReference type="Proteomes" id="UP000664731">
    <property type="component" value="Unassembled WGS sequence"/>
</dbReference>
<dbReference type="Gene3D" id="3.30.565.10">
    <property type="entry name" value="Histidine kinase-like ATPase, C-terminal domain"/>
    <property type="match status" value="1"/>
</dbReference>
<keyword evidence="3" id="KW-0067">ATP-binding</keyword>
<gene>
    <name evidence="3" type="ORF">J1777_12845</name>
</gene>